<evidence type="ECO:0000256" key="1">
    <source>
        <dbReference type="ARBA" id="ARBA00004463"/>
    </source>
</evidence>
<evidence type="ECO:0000313" key="14">
    <source>
        <dbReference type="Proteomes" id="UP001152795"/>
    </source>
</evidence>
<dbReference type="EMBL" id="CACRXK020002051">
    <property type="protein sequence ID" value="CAB3992433.1"/>
    <property type="molecule type" value="Genomic_DNA"/>
</dbReference>
<dbReference type="GO" id="GO:0001682">
    <property type="term" value="P:tRNA 5'-leader removal"/>
    <property type="evidence" value="ECO:0007669"/>
    <property type="project" value="InterPro"/>
</dbReference>
<dbReference type="InterPro" id="IPR036882">
    <property type="entry name" value="Alba-like_dom_sf"/>
</dbReference>
<name>A0A6S7GLN4_PARCT</name>
<dbReference type="Pfam" id="PF12328">
    <property type="entry name" value="Rpp20"/>
    <property type="match status" value="1"/>
</dbReference>
<evidence type="ECO:0000256" key="12">
    <source>
        <dbReference type="SAM" id="MobiDB-lite"/>
    </source>
</evidence>
<evidence type="ECO:0000256" key="8">
    <source>
        <dbReference type="ARBA" id="ARBA00053284"/>
    </source>
</evidence>
<evidence type="ECO:0000256" key="4">
    <source>
        <dbReference type="ARBA" id="ARBA00022490"/>
    </source>
</evidence>
<dbReference type="Gene3D" id="3.30.110.20">
    <property type="entry name" value="Alba-like domain"/>
    <property type="match status" value="1"/>
</dbReference>
<gene>
    <name evidence="13" type="ORF">PACLA_8A085575</name>
</gene>
<dbReference type="GO" id="GO:0006364">
    <property type="term" value="P:rRNA processing"/>
    <property type="evidence" value="ECO:0007669"/>
    <property type="project" value="UniProtKB-KW"/>
</dbReference>
<protein>
    <recommendedName>
        <fullName evidence="10 11">Ribonuclease P protein subunit p20</fullName>
        <shortName evidence="11">RNaseP protein p20</shortName>
    </recommendedName>
</protein>
<evidence type="ECO:0000256" key="10">
    <source>
        <dbReference type="ARBA" id="ARBA00068472"/>
    </source>
</evidence>
<feature type="region of interest" description="Disordered" evidence="12">
    <location>
        <begin position="1"/>
        <end position="31"/>
    </location>
</feature>
<organism evidence="13 14">
    <name type="scientific">Paramuricea clavata</name>
    <name type="common">Red gorgonian</name>
    <name type="synonym">Violescent sea-whip</name>
    <dbReference type="NCBI Taxonomy" id="317549"/>
    <lineage>
        <taxon>Eukaryota</taxon>
        <taxon>Metazoa</taxon>
        <taxon>Cnidaria</taxon>
        <taxon>Anthozoa</taxon>
        <taxon>Octocorallia</taxon>
        <taxon>Malacalcyonacea</taxon>
        <taxon>Plexauridae</taxon>
        <taxon>Paramuricea</taxon>
    </lineage>
</organism>
<reference evidence="13" key="1">
    <citation type="submission" date="2020-04" db="EMBL/GenBank/DDBJ databases">
        <authorList>
            <person name="Alioto T."/>
            <person name="Alioto T."/>
            <person name="Gomez Garrido J."/>
        </authorList>
    </citation>
    <scope>NUCLEOTIDE SEQUENCE</scope>
    <source>
        <strain evidence="13">A484AB</strain>
    </source>
</reference>
<comment type="subunit">
    <text evidence="9">Component of nuclear RNase P and RNase MRP complexes. RNase P consists of a catalytic RNA moiety and 10 different protein chains; POP1, POP4, POP5, POP7, RPP14, RPP21, RPP25, RPP30, RPP38 and RPP40. Within the RNase P complex, POP1, POP7 and RPP25 form the 'finger' subcomplex, POP5, RPP14, RPP40 and homodimeric RPP30 form the 'palm' subcomplex, and RPP21, POP4 and RPP38 form the 'wrist' subcomplex. All subunits of the RNase P complex interact with the catalytic RNA. Several subunits of RNase P are also part of the RNase MRP complex. RNase MRP consists of a catalytic RNA moiety and about 8 protein subunits; POP1, POP7, RPP25, RPP30, RPP38, RPP40 and possibly also POP4 and POP5. Interacts with SMN1. POP7 forms a heterodimer with RPP25 that binds to the P3 stem loop of the catalytic RNA.</text>
</comment>
<dbReference type="OrthoDB" id="416729at2759"/>
<evidence type="ECO:0000256" key="2">
    <source>
        <dbReference type="ARBA" id="ARBA00004604"/>
    </source>
</evidence>
<proteinExistence type="inferred from homology"/>
<dbReference type="PIRSF" id="PIRSF036572">
    <property type="entry name" value="RPP20"/>
    <property type="match status" value="1"/>
</dbReference>
<dbReference type="FunFam" id="3.30.110.20:FF:000002">
    <property type="entry name" value="Ribonuclease P protein subunit p20"/>
    <property type="match status" value="1"/>
</dbReference>
<evidence type="ECO:0000256" key="11">
    <source>
        <dbReference type="PIRNR" id="PIRNR036572"/>
    </source>
</evidence>
<sequence length="136" mass="15506">MAEKSQQKSEESFVRQRRGPQRQTPKQKNDIYVNKQSDFKFQLERAQKLLDSGWNEVFIHGLGAAINRAVNLALQLEQEGHGSIQISAQTSSTQVVDDFRPLDEEQESYSETRTKSSIKIKVYKICTDESGVLTKT</sequence>
<keyword evidence="7 11" id="KW-0539">Nucleus</keyword>
<evidence type="ECO:0000256" key="5">
    <source>
        <dbReference type="ARBA" id="ARBA00022552"/>
    </source>
</evidence>
<dbReference type="AlphaFoldDB" id="A0A6S7GLN4"/>
<keyword evidence="4" id="KW-0963">Cytoplasm</keyword>
<dbReference type="PANTHER" id="PTHR15314:SF1">
    <property type="entry name" value="RIBONUCLEASE P PROTEIN SUBUNIT P20"/>
    <property type="match status" value="1"/>
</dbReference>
<evidence type="ECO:0000256" key="7">
    <source>
        <dbReference type="ARBA" id="ARBA00023242"/>
    </source>
</evidence>
<dbReference type="GO" id="GO:0000172">
    <property type="term" value="C:ribonuclease MRP complex"/>
    <property type="evidence" value="ECO:0007669"/>
    <property type="project" value="InterPro"/>
</dbReference>
<comment type="function">
    <text evidence="8 11">Component of ribonuclease P, a ribonucleoprotein complex that generates mature tRNA molecules by cleaving their 5'-ends. Also a component of the MRP ribonuclease complex, which cleaves pre-rRNA sequences.</text>
</comment>
<dbReference type="InterPro" id="IPR014612">
    <property type="entry name" value="Pop7/Rpp20"/>
</dbReference>
<comment type="caution">
    <text evidence="13">The sequence shown here is derived from an EMBL/GenBank/DDBJ whole genome shotgun (WGS) entry which is preliminary data.</text>
</comment>
<keyword evidence="14" id="KW-1185">Reference proteome</keyword>
<keyword evidence="5 11" id="KW-0698">rRNA processing</keyword>
<dbReference type="SUPFAM" id="SSF82704">
    <property type="entry name" value="AlbA-like"/>
    <property type="match status" value="1"/>
</dbReference>
<evidence type="ECO:0000256" key="6">
    <source>
        <dbReference type="ARBA" id="ARBA00022694"/>
    </source>
</evidence>
<comment type="similarity">
    <text evidence="3 11">Belongs to the histone-like Alba family.</text>
</comment>
<evidence type="ECO:0000256" key="9">
    <source>
        <dbReference type="ARBA" id="ARBA00064615"/>
    </source>
</evidence>
<dbReference type="GO" id="GO:0003676">
    <property type="term" value="F:nucleic acid binding"/>
    <property type="evidence" value="ECO:0007669"/>
    <property type="project" value="InterPro"/>
</dbReference>
<evidence type="ECO:0000256" key="3">
    <source>
        <dbReference type="ARBA" id="ARBA00008018"/>
    </source>
</evidence>
<dbReference type="GO" id="GO:0004526">
    <property type="term" value="F:ribonuclease P activity"/>
    <property type="evidence" value="ECO:0007669"/>
    <property type="project" value="UniProtKB-UniRule"/>
</dbReference>
<dbReference type="Proteomes" id="UP001152795">
    <property type="component" value="Unassembled WGS sequence"/>
</dbReference>
<evidence type="ECO:0000313" key="13">
    <source>
        <dbReference type="EMBL" id="CAB3992433.1"/>
    </source>
</evidence>
<dbReference type="GO" id="GO:0005655">
    <property type="term" value="C:nucleolar ribonuclease P complex"/>
    <property type="evidence" value="ECO:0007669"/>
    <property type="project" value="InterPro"/>
</dbReference>
<feature type="compositionally biased region" description="Basic and acidic residues" evidence="12">
    <location>
        <begin position="1"/>
        <end position="14"/>
    </location>
</feature>
<comment type="subcellular location">
    <subcellularLocation>
        <location evidence="1">Cytoplasmic granule</location>
    </subcellularLocation>
    <subcellularLocation>
        <location evidence="2 11">Nucleus</location>
        <location evidence="2 11">Nucleolus</location>
    </subcellularLocation>
</comment>
<dbReference type="PANTHER" id="PTHR15314">
    <property type="entry name" value="RIBONUCLEASE P PROTEIN SUBUNIT P20"/>
    <property type="match status" value="1"/>
</dbReference>
<accession>A0A6S7GLN4</accession>
<keyword evidence="6 11" id="KW-0819">tRNA processing</keyword>